<evidence type="ECO:0000256" key="4">
    <source>
        <dbReference type="ARBA" id="ARBA00022448"/>
    </source>
</evidence>
<feature type="domain" description="Vta1/callose synthase N-terminal" evidence="10">
    <location>
        <begin position="35"/>
        <end position="178"/>
    </location>
</feature>
<evidence type="ECO:0000259" key="11">
    <source>
        <dbReference type="Pfam" id="PF18097"/>
    </source>
</evidence>
<dbReference type="GO" id="GO:0032511">
    <property type="term" value="P:late endosome to vacuole transport via multivesicular body sorting pathway"/>
    <property type="evidence" value="ECO:0007669"/>
    <property type="project" value="InterPro"/>
</dbReference>
<dbReference type="PANTHER" id="PTHR46009">
    <property type="entry name" value="VACUOLAR PROTEIN SORTING-ASSOCIATED PROTEIN VTA1 HOMOLOG"/>
    <property type="match status" value="1"/>
</dbReference>
<evidence type="ECO:0000259" key="10">
    <source>
        <dbReference type="Pfam" id="PF04652"/>
    </source>
</evidence>
<evidence type="ECO:0008006" key="14">
    <source>
        <dbReference type="Google" id="ProtNLM"/>
    </source>
</evidence>
<dbReference type="EMBL" id="CAVLEF010000225">
    <property type="protein sequence ID" value="CAK1553485.1"/>
    <property type="molecule type" value="Genomic_DNA"/>
</dbReference>
<sequence length="341" mass="37343">MAIKTFEIIEIVNNYSLYSAKMSLNIPECPPSLKNIQCYLKTASEHDSRDPVIAYWCRLHALQVGLKLTTKKTPEETKVLMAIMDWLEEAKKVNKDNDAVSNEVVAQAHLENYALKLFLFADKQDREQNYGKNVVKSFFLAGMIYDVLSTFGELTDEAAQNRKYAKWRAAHIHSCLKNGEMPEPAPQVTDGEQNEAGSSSDGGLTPAAGPAVAPTSFPQDFGFTDGAPSQPTIPTTYSNSLPDPNAAMRAASQLPPVPYTPDPNPGGFVPYDPSQQPQPTPSSTYYGDNSTSVAQLSPEQIAKAQKYCKWASSALNYEDAKTAISNLRNALELLQTGRDPA</sequence>
<comment type="subcellular location">
    <subcellularLocation>
        <location evidence="2">Cytoplasm</location>
    </subcellularLocation>
    <subcellularLocation>
        <location evidence="1">Endosome membrane</location>
        <topology evidence="1">Peripheral membrane protein</topology>
    </subcellularLocation>
</comment>
<dbReference type="GO" id="GO:0005771">
    <property type="term" value="C:multivesicular body"/>
    <property type="evidence" value="ECO:0007669"/>
    <property type="project" value="TreeGrafter"/>
</dbReference>
<accession>A0AAV1JXC0</accession>
<evidence type="ECO:0000256" key="9">
    <source>
        <dbReference type="SAM" id="MobiDB-lite"/>
    </source>
</evidence>
<reference evidence="12 13" key="1">
    <citation type="submission" date="2023-11" db="EMBL/GenBank/DDBJ databases">
        <authorList>
            <person name="Okamura Y."/>
        </authorList>
    </citation>
    <scope>NUCLEOTIDE SEQUENCE [LARGE SCALE GENOMIC DNA]</scope>
</reference>
<dbReference type="InterPro" id="IPR023175">
    <property type="entry name" value="Vta1/CALS_N_sf"/>
</dbReference>
<evidence type="ECO:0000256" key="6">
    <source>
        <dbReference type="ARBA" id="ARBA00022753"/>
    </source>
</evidence>
<evidence type="ECO:0000256" key="7">
    <source>
        <dbReference type="ARBA" id="ARBA00022927"/>
    </source>
</evidence>
<keyword evidence="8" id="KW-0472">Membrane</keyword>
<dbReference type="Gene3D" id="1.25.40.270">
    <property type="entry name" value="Vacuolar protein sorting-associated protein vta1"/>
    <property type="match status" value="1"/>
</dbReference>
<evidence type="ECO:0000313" key="12">
    <source>
        <dbReference type="EMBL" id="CAK1553485.1"/>
    </source>
</evidence>
<keyword evidence="4" id="KW-0813">Transport</keyword>
<feature type="region of interest" description="Disordered" evidence="9">
    <location>
        <begin position="178"/>
        <end position="291"/>
    </location>
</feature>
<keyword evidence="6" id="KW-0967">Endosome</keyword>
<dbReference type="Pfam" id="PF04652">
    <property type="entry name" value="Vta1"/>
    <property type="match status" value="1"/>
</dbReference>
<comment type="caution">
    <text evidence="12">The sequence shown here is derived from an EMBL/GenBank/DDBJ whole genome shotgun (WGS) entry which is preliminary data.</text>
</comment>
<keyword evidence="5" id="KW-0963">Cytoplasm</keyword>
<dbReference type="PANTHER" id="PTHR46009:SF1">
    <property type="entry name" value="VACUOLAR PROTEIN SORTING-ASSOCIATED PROTEIN VTA1 HOMOLOG"/>
    <property type="match status" value="1"/>
</dbReference>
<gene>
    <name evidence="12" type="ORF">LNINA_LOCUS12483</name>
</gene>
<dbReference type="Proteomes" id="UP001497472">
    <property type="component" value="Unassembled WGS sequence"/>
</dbReference>
<proteinExistence type="inferred from homology"/>
<dbReference type="InterPro" id="IPR041212">
    <property type="entry name" value="Vta1_C"/>
</dbReference>
<name>A0AAV1JXC0_9NEOP</name>
<dbReference type="InterPro" id="IPR039431">
    <property type="entry name" value="Vta1/CALS_N"/>
</dbReference>
<feature type="compositionally biased region" description="Polar residues" evidence="9">
    <location>
        <begin position="227"/>
        <end position="242"/>
    </location>
</feature>
<evidence type="ECO:0000256" key="8">
    <source>
        <dbReference type="ARBA" id="ARBA00023136"/>
    </source>
</evidence>
<feature type="compositionally biased region" description="Pro residues" evidence="9">
    <location>
        <begin position="255"/>
        <end position="264"/>
    </location>
</feature>
<dbReference type="AlphaFoldDB" id="A0AAV1JXC0"/>
<protein>
    <recommendedName>
        <fullName evidence="14">Vacuolar protein sorting-associated protein VTA1 homolog</fullName>
    </recommendedName>
</protein>
<dbReference type="Pfam" id="PF18097">
    <property type="entry name" value="Vta1_C"/>
    <property type="match status" value="1"/>
</dbReference>
<comment type="similarity">
    <text evidence="3">Belongs to the VTA1 family.</text>
</comment>
<dbReference type="GO" id="GO:0010008">
    <property type="term" value="C:endosome membrane"/>
    <property type="evidence" value="ECO:0007669"/>
    <property type="project" value="UniProtKB-SubCell"/>
</dbReference>
<evidence type="ECO:0000313" key="13">
    <source>
        <dbReference type="Proteomes" id="UP001497472"/>
    </source>
</evidence>
<dbReference type="GO" id="GO:0015031">
    <property type="term" value="P:protein transport"/>
    <property type="evidence" value="ECO:0007669"/>
    <property type="project" value="UniProtKB-KW"/>
</dbReference>
<feature type="compositionally biased region" description="Low complexity" evidence="9">
    <location>
        <begin position="270"/>
        <end position="286"/>
    </location>
</feature>
<evidence type="ECO:0000256" key="2">
    <source>
        <dbReference type="ARBA" id="ARBA00004496"/>
    </source>
</evidence>
<evidence type="ECO:0000256" key="5">
    <source>
        <dbReference type="ARBA" id="ARBA00022490"/>
    </source>
</evidence>
<organism evidence="12 13">
    <name type="scientific">Leptosia nina</name>
    <dbReference type="NCBI Taxonomy" id="320188"/>
    <lineage>
        <taxon>Eukaryota</taxon>
        <taxon>Metazoa</taxon>
        <taxon>Ecdysozoa</taxon>
        <taxon>Arthropoda</taxon>
        <taxon>Hexapoda</taxon>
        <taxon>Insecta</taxon>
        <taxon>Pterygota</taxon>
        <taxon>Neoptera</taxon>
        <taxon>Endopterygota</taxon>
        <taxon>Lepidoptera</taxon>
        <taxon>Glossata</taxon>
        <taxon>Ditrysia</taxon>
        <taxon>Papilionoidea</taxon>
        <taxon>Pieridae</taxon>
        <taxon>Pierinae</taxon>
        <taxon>Leptosia</taxon>
    </lineage>
</organism>
<keyword evidence="13" id="KW-1185">Reference proteome</keyword>
<dbReference type="InterPro" id="IPR044538">
    <property type="entry name" value="Vta1-like"/>
</dbReference>
<feature type="domain" description="Vta1 C-terminal" evidence="11">
    <location>
        <begin position="298"/>
        <end position="335"/>
    </location>
</feature>
<keyword evidence="7" id="KW-0653">Protein transport</keyword>
<evidence type="ECO:0000256" key="1">
    <source>
        <dbReference type="ARBA" id="ARBA00004481"/>
    </source>
</evidence>
<evidence type="ECO:0000256" key="3">
    <source>
        <dbReference type="ARBA" id="ARBA00007895"/>
    </source>
</evidence>
<dbReference type="Gene3D" id="1.20.5.420">
    <property type="entry name" value="Immunoglobulin FC, subunit C"/>
    <property type="match status" value="1"/>
</dbReference>